<dbReference type="PANTHER" id="PTHR43080">
    <property type="entry name" value="CBS DOMAIN-CONTAINING PROTEIN CBSX3, MITOCHONDRIAL"/>
    <property type="match status" value="1"/>
</dbReference>
<protein>
    <submittedName>
        <fullName evidence="5">CBS domain-containing protein</fullName>
    </submittedName>
</protein>
<sequence>MRTLKVQDVMTRDVTAVREDTPYKEIVSRLVNSEVSGLPVLSPTGVVVGVVSEGDLLFNEGSAGKHERWHDVLHPTEARKADARVARDLMSKPAVTIAPNTPVRKAAALLARYSYKRLPVVDAVGKLVGIVSRRDVLGAFLRADEDIAGEVKHEVLLRTMSIDPAEVDVDVTDGVVMLSGRLERKSHVTVVESLTHAVDGVVDVVNNLTFEIDDESLRLVDPVDGTQLRDLW</sequence>
<evidence type="ECO:0000256" key="2">
    <source>
        <dbReference type="PROSITE-ProRule" id="PRU00703"/>
    </source>
</evidence>
<comment type="caution">
    <text evidence="5">The sequence shown here is derived from an EMBL/GenBank/DDBJ whole genome shotgun (WGS) entry which is preliminary data.</text>
</comment>
<feature type="domain" description="CBS" evidence="4">
    <location>
        <begin position="90"/>
        <end position="147"/>
    </location>
</feature>
<dbReference type="Pfam" id="PF04972">
    <property type="entry name" value="BON"/>
    <property type="match status" value="1"/>
</dbReference>
<dbReference type="PIRSF" id="PIRSF036990">
    <property type="entry name" value="UCP036990_CBS_BON"/>
    <property type="match status" value="1"/>
</dbReference>
<feature type="domain" description="BON" evidence="3">
    <location>
        <begin position="143"/>
        <end position="212"/>
    </location>
</feature>
<dbReference type="SMART" id="SM00116">
    <property type="entry name" value="CBS"/>
    <property type="match status" value="2"/>
</dbReference>
<dbReference type="InterPro" id="IPR051257">
    <property type="entry name" value="Diverse_CBS-Domain"/>
</dbReference>
<dbReference type="Gene3D" id="3.30.1340.30">
    <property type="match status" value="1"/>
</dbReference>
<feature type="domain" description="CBS" evidence="4">
    <location>
        <begin position="10"/>
        <end position="68"/>
    </location>
</feature>
<keyword evidence="1 2" id="KW-0129">CBS domain</keyword>
<dbReference type="RefSeq" id="WP_037267530.1">
    <property type="nucleotide sequence ID" value="NZ_QHKI01000013.1"/>
</dbReference>
<evidence type="ECO:0000259" key="4">
    <source>
        <dbReference type="PROSITE" id="PS51371"/>
    </source>
</evidence>
<dbReference type="PROSITE" id="PS50914">
    <property type="entry name" value="BON"/>
    <property type="match status" value="1"/>
</dbReference>
<dbReference type="Gene3D" id="3.10.580.10">
    <property type="entry name" value="CBS-domain"/>
    <property type="match status" value="1"/>
</dbReference>
<dbReference type="InterPro" id="IPR000644">
    <property type="entry name" value="CBS_dom"/>
</dbReference>
<dbReference type="Proteomes" id="UP000287547">
    <property type="component" value="Unassembled WGS sequence"/>
</dbReference>
<dbReference type="OrthoDB" id="2111978at2"/>
<accession>A0A428ZB12</accession>
<name>A0A428ZB12_KIBAR</name>
<reference evidence="5 6" key="1">
    <citation type="submission" date="2018-05" db="EMBL/GenBank/DDBJ databases">
        <title>Evolution of GPA BGCs.</title>
        <authorList>
            <person name="Waglechner N."/>
            <person name="Wright G.D."/>
        </authorList>
    </citation>
    <scope>NUCLEOTIDE SEQUENCE [LARGE SCALE GENOMIC DNA]</scope>
    <source>
        <strain evidence="5 6">A82846</strain>
    </source>
</reference>
<evidence type="ECO:0000313" key="6">
    <source>
        <dbReference type="Proteomes" id="UP000287547"/>
    </source>
</evidence>
<evidence type="ECO:0000313" key="5">
    <source>
        <dbReference type="EMBL" id="RSM85170.1"/>
    </source>
</evidence>
<evidence type="ECO:0000259" key="3">
    <source>
        <dbReference type="PROSITE" id="PS50914"/>
    </source>
</evidence>
<dbReference type="PANTHER" id="PTHR43080:SF29">
    <property type="entry name" value="OS02G0818000 PROTEIN"/>
    <property type="match status" value="1"/>
</dbReference>
<dbReference type="InterPro" id="IPR017080">
    <property type="entry name" value="UCP036990_CBS_BON"/>
</dbReference>
<dbReference type="InterPro" id="IPR007055">
    <property type="entry name" value="BON_dom"/>
</dbReference>
<dbReference type="InterPro" id="IPR046342">
    <property type="entry name" value="CBS_dom_sf"/>
</dbReference>
<organism evidence="5 6">
    <name type="scientific">Kibdelosporangium aridum</name>
    <dbReference type="NCBI Taxonomy" id="2030"/>
    <lineage>
        <taxon>Bacteria</taxon>
        <taxon>Bacillati</taxon>
        <taxon>Actinomycetota</taxon>
        <taxon>Actinomycetes</taxon>
        <taxon>Pseudonocardiales</taxon>
        <taxon>Pseudonocardiaceae</taxon>
        <taxon>Kibdelosporangium</taxon>
    </lineage>
</organism>
<dbReference type="SUPFAM" id="SSF54631">
    <property type="entry name" value="CBS-domain pair"/>
    <property type="match status" value="1"/>
</dbReference>
<dbReference type="Pfam" id="PF00571">
    <property type="entry name" value="CBS"/>
    <property type="match status" value="2"/>
</dbReference>
<proteinExistence type="predicted"/>
<dbReference type="EMBL" id="QHKI01000013">
    <property type="protein sequence ID" value="RSM85170.1"/>
    <property type="molecule type" value="Genomic_DNA"/>
</dbReference>
<gene>
    <name evidence="5" type="ORF">DMH04_17875</name>
</gene>
<dbReference type="AlphaFoldDB" id="A0A428ZB12"/>
<dbReference type="PROSITE" id="PS51371">
    <property type="entry name" value="CBS"/>
    <property type="match status" value="2"/>
</dbReference>
<evidence type="ECO:0000256" key="1">
    <source>
        <dbReference type="ARBA" id="ARBA00023122"/>
    </source>
</evidence>